<gene>
    <name evidence="4" type="primary">pknD_5</name>
    <name evidence="4" type="ORF">Mal48_47260</name>
</gene>
<dbReference type="GO" id="GO:0004674">
    <property type="term" value="F:protein serine/threonine kinase activity"/>
    <property type="evidence" value="ECO:0007669"/>
    <property type="project" value="UniProtKB-EC"/>
</dbReference>
<evidence type="ECO:0000256" key="1">
    <source>
        <dbReference type="ARBA" id="ARBA00022737"/>
    </source>
</evidence>
<dbReference type="AlphaFoldDB" id="A0A517QUY1"/>
<dbReference type="EC" id="2.7.11.1" evidence="4"/>
<evidence type="ECO:0000259" key="3">
    <source>
        <dbReference type="Pfam" id="PF25021"/>
    </source>
</evidence>
<dbReference type="Pfam" id="PF01436">
    <property type="entry name" value="NHL"/>
    <property type="match status" value="1"/>
</dbReference>
<organism evidence="4 5">
    <name type="scientific">Thalassoglobus polymorphus</name>
    <dbReference type="NCBI Taxonomy" id="2527994"/>
    <lineage>
        <taxon>Bacteria</taxon>
        <taxon>Pseudomonadati</taxon>
        <taxon>Planctomycetota</taxon>
        <taxon>Planctomycetia</taxon>
        <taxon>Planctomycetales</taxon>
        <taxon>Planctomycetaceae</taxon>
        <taxon>Thalassoglobus</taxon>
    </lineage>
</organism>
<dbReference type="EMBL" id="CP036267">
    <property type="protein sequence ID" value="QDT35449.1"/>
    <property type="molecule type" value="Genomic_DNA"/>
</dbReference>
<dbReference type="PANTHER" id="PTHR46388:SF2">
    <property type="entry name" value="NHL REPEAT-CONTAINING PROTEIN 2"/>
    <property type="match status" value="1"/>
</dbReference>
<dbReference type="RefSeq" id="WP_145205030.1">
    <property type="nucleotide sequence ID" value="NZ_CP036267.1"/>
</dbReference>
<dbReference type="Proteomes" id="UP000315724">
    <property type="component" value="Chromosome"/>
</dbReference>
<dbReference type="InterPro" id="IPR056822">
    <property type="entry name" value="TEN_NHL"/>
</dbReference>
<dbReference type="InterPro" id="IPR001258">
    <property type="entry name" value="NHL_repeat"/>
</dbReference>
<keyword evidence="4" id="KW-0418">Kinase</keyword>
<feature type="domain" description="Teneurin NHL" evidence="3">
    <location>
        <begin position="201"/>
        <end position="260"/>
    </location>
</feature>
<dbReference type="PANTHER" id="PTHR46388">
    <property type="entry name" value="NHL REPEAT-CONTAINING PROTEIN 2"/>
    <property type="match status" value="1"/>
</dbReference>
<dbReference type="KEGG" id="tpol:Mal48_47260"/>
<evidence type="ECO:0000313" key="4">
    <source>
        <dbReference type="EMBL" id="QDT35449.1"/>
    </source>
</evidence>
<name>A0A517QUY1_9PLAN</name>
<dbReference type="OrthoDB" id="9799230at2"/>
<dbReference type="SUPFAM" id="SSF101898">
    <property type="entry name" value="NHL repeat"/>
    <property type="match status" value="1"/>
</dbReference>
<sequence precursor="true">MFRLFLGVLFSVGFAALSLAAQPVVSNVEFVVGDLLKVEGGSATPSSFPFNRPFGIDFDSAGMMYVVELEGGRIFRLGQDHTPVQISGDGSRSYKGDGGKIAKATYNGMHNLAIDSKDRAYIADSFNHCLREIDLKAGTIRTLAGNGKAGFSGDGKGGEDAQFDYLMCVSLNPAGDALFIADLKNSRIRKIDLKTGLTSTVAGNGKRGVPKDGAKATESPLVDPRAVAVDSKDNIYILERGGHALRKVDSQGRIETVAGTGEKGFKDGAALESQLASPKHICIDAEDRVIIADDANAAIRCYDPKTKTVSTLLGRGFGKKELKLNQPHGVTIQDGTLYVCDTSNNRIFKVSFAAE</sequence>
<evidence type="ECO:0000256" key="2">
    <source>
        <dbReference type="SAM" id="SignalP"/>
    </source>
</evidence>
<dbReference type="InterPro" id="IPR011042">
    <property type="entry name" value="6-blade_b-propeller_TolB-like"/>
</dbReference>
<dbReference type="Gene3D" id="2.120.10.30">
    <property type="entry name" value="TolB, C-terminal domain"/>
    <property type="match status" value="3"/>
</dbReference>
<protein>
    <submittedName>
        <fullName evidence="4">Serine/threonine-protein kinase PknD</fullName>
        <ecNumber evidence="4">2.7.11.1</ecNumber>
    </submittedName>
</protein>
<keyword evidence="2" id="KW-0732">Signal</keyword>
<dbReference type="Pfam" id="PF25021">
    <property type="entry name" value="TEN_NHL"/>
    <property type="match status" value="1"/>
</dbReference>
<accession>A0A517QUY1</accession>
<keyword evidence="1" id="KW-0677">Repeat</keyword>
<proteinExistence type="predicted"/>
<feature type="signal peptide" evidence="2">
    <location>
        <begin position="1"/>
        <end position="20"/>
    </location>
</feature>
<keyword evidence="4" id="KW-0808">Transferase</keyword>
<feature type="chain" id="PRO_5022019476" evidence="2">
    <location>
        <begin position="21"/>
        <end position="355"/>
    </location>
</feature>
<evidence type="ECO:0000313" key="5">
    <source>
        <dbReference type="Proteomes" id="UP000315724"/>
    </source>
</evidence>
<reference evidence="4 5" key="1">
    <citation type="submission" date="2019-02" db="EMBL/GenBank/DDBJ databases">
        <title>Deep-cultivation of Planctomycetes and their phenomic and genomic characterization uncovers novel biology.</title>
        <authorList>
            <person name="Wiegand S."/>
            <person name="Jogler M."/>
            <person name="Boedeker C."/>
            <person name="Pinto D."/>
            <person name="Vollmers J."/>
            <person name="Rivas-Marin E."/>
            <person name="Kohn T."/>
            <person name="Peeters S.H."/>
            <person name="Heuer A."/>
            <person name="Rast P."/>
            <person name="Oberbeckmann S."/>
            <person name="Bunk B."/>
            <person name="Jeske O."/>
            <person name="Meyerdierks A."/>
            <person name="Storesund J.E."/>
            <person name="Kallscheuer N."/>
            <person name="Luecker S."/>
            <person name="Lage O.M."/>
            <person name="Pohl T."/>
            <person name="Merkel B.J."/>
            <person name="Hornburger P."/>
            <person name="Mueller R.-W."/>
            <person name="Bruemmer F."/>
            <person name="Labrenz M."/>
            <person name="Spormann A.M."/>
            <person name="Op den Camp H."/>
            <person name="Overmann J."/>
            <person name="Amann R."/>
            <person name="Jetten M.S.M."/>
            <person name="Mascher T."/>
            <person name="Medema M.H."/>
            <person name="Devos D.P."/>
            <person name="Kaster A.-K."/>
            <person name="Ovreas L."/>
            <person name="Rohde M."/>
            <person name="Galperin M.Y."/>
            <person name="Jogler C."/>
        </authorList>
    </citation>
    <scope>NUCLEOTIDE SEQUENCE [LARGE SCALE GENOMIC DNA]</scope>
    <source>
        <strain evidence="4 5">Mal48</strain>
    </source>
</reference>
<keyword evidence="5" id="KW-1185">Reference proteome</keyword>